<evidence type="ECO:0000313" key="3">
    <source>
        <dbReference type="Proteomes" id="UP000003273"/>
    </source>
</evidence>
<reference evidence="2 3" key="1">
    <citation type="submission" date="2012-04" db="EMBL/GenBank/DDBJ databases">
        <authorList>
            <person name="Genoscope - CEA"/>
        </authorList>
    </citation>
    <scope>NUCLEOTIDE SEQUENCE [LARGE SCALE GENOMIC DNA]</scope>
    <source>
        <strain evidence="2 3">9806</strain>
    </source>
</reference>
<gene>
    <name evidence="2" type="ORF">MICAE_2150028</name>
</gene>
<name>I4GVJ2_MICAE</name>
<evidence type="ECO:0000256" key="1">
    <source>
        <dbReference type="SAM" id="MobiDB-lite"/>
    </source>
</evidence>
<dbReference type="HOGENOM" id="CLU_3254062_0_0_3"/>
<evidence type="ECO:0000313" key="2">
    <source>
        <dbReference type="EMBL" id="CCI13816.1"/>
    </source>
</evidence>
<dbReference type="EMBL" id="CAIL01000130">
    <property type="protein sequence ID" value="CCI13816.1"/>
    <property type="molecule type" value="Genomic_DNA"/>
</dbReference>
<sequence length="42" mass="4664">MLTGVGILQLRGSPDETIFTTREERGFLPYTPHPTPSFQSGE</sequence>
<dbReference type="RefSeq" id="WP_002784223.1">
    <property type="nucleotide sequence ID" value="NZ_HE973246.1"/>
</dbReference>
<dbReference type="AlphaFoldDB" id="I4GVJ2"/>
<protein>
    <submittedName>
        <fullName evidence="2">Uncharacterized protein</fullName>
    </submittedName>
</protein>
<feature type="region of interest" description="Disordered" evidence="1">
    <location>
        <begin position="22"/>
        <end position="42"/>
    </location>
</feature>
<proteinExistence type="predicted"/>
<accession>I4GVJ2</accession>
<dbReference type="Proteomes" id="UP000003273">
    <property type="component" value="Unassembled WGS sequence"/>
</dbReference>
<comment type="caution">
    <text evidence="2">The sequence shown here is derived from an EMBL/GenBank/DDBJ whole genome shotgun (WGS) entry which is preliminary data.</text>
</comment>
<organism evidence="2 3">
    <name type="scientific">Microcystis aeruginosa PCC 9806</name>
    <dbReference type="NCBI Taxonomy" id="1160282"/>
    <lineage>
        <taxon>Bacteria</taxon>
        <taxon>Bacillati</taxon>
        <taxon>Cyanobacteriota</taxon>
        <taxon>Cyanophyceae</taxon>
        <taxon>Oscillatoriophycideae</taxon>
        <taxon>Chroococcales</taxon>
        <taxon>Microcystaceae</taxon>
        <taxon>Microcystis</taxon>
    </lineage>
</organism>